<accession>A0A413V353</accession>
<organism evidence="10 11">
    <name type="scientific">Bacteroides nordii</name>
    <dbReference type="NCBI Taxonomy" id="291645"/>
    <lineage>
        <taxon>Bacteria</taxon>
        <taxon>Pseudomonadati</taxon>
        <taxon>Bacteroidota</taxon>
        <taxon>Bacteroidia</taxon>
        <taxon>Bacteroidales</taxon>
        <taxon>Bacteroidaceae</taxon>
        <taxon>Bacteroides</taxon>
    </lineage>
</organism>
<dbReference type="RefSeq" id="WP_007483971.1">
    <property type="nucleotide sequence ID" value="NZ_CABJFV010000047.1"/>
</dbReference>
<dbReference type="PROSITE" id="PS51257">
    <property type="entry name" value="PROKAR_LIPOPROTEIN"/>
    <property type="match status" value="1"/>
</dbReference>
<feature type="compositionally biased region" description="Polar residues" evidence="6">
    <location>
        <begin position="519"/>
        <end position="533"/>
    </location>
</feature>
<dbReference type="InterPro" id="IPR012944">
    <property type="entry name" value="SusD_RagB_dom"/>
</dbReference>
<evidence type="ECO:0000256" key="6">
    <source>
        <dbReference type="SAM" id="MobiDB-lite"/>
    </source>
</evidence>
<dbReference type="EMBL" id="QSGO01000047">
    <property type="protein sequence ID" value="RHB28034.1"/>
    <property type="molecule type" value="Genomic_DNA"/>
</dbReference>
<keyword evidence="3 7" id="KW-0732">Signal</keyword>
<dbReference type="InterPro" id="IPR011990">
    <property type="entry name" value="TPR-like_helical_dom_sf"/>
</dbReference>
<evidence type="ECO:0000256" key="3">
    <source>
        <dbReference type="ARBA" id="ARBA00022729"/>
    </source>
</evidence>
<dbReference type="SUPFAM" id="SSF48452">
    <property type="entry name" value="TPR-like"/>
    <property type="match status" value="1"/>
</dbReference>
<evidence type="ECO:0000256" key="1">
    <source>
        <dbReference type="ARBA" id="ARBA00004442"/>
    </source>
</evidence>
<comment type="caution">
    <text evidence="10">The sequence shown here is derived from an EMBL/GenBank/DDBJ whole genome shotgun (WGS) entry which is preliminary data.</text>
</comment>
<dbReference type="Proteomes" id="UP000284379">
    <property type="component" value="Unassembled WGS sequence"/>
</dbReference>
<feature type="domain" description="SusD-like N-terminal" evidence="9">
    <location>
        <begin position="93"/>
        <end position="243"/>
    </location>
</feature>
<protein>
    <submittedName>
        <fullName evidence="10">RagB/SusD family nutrient uptake outer membrane protein</fullName>
    </submittedName>
</protein>
<feature type="signal peptide" evidence="7">
    <location>
        <begin position="1"/>
        <end position="21"/>
    </location>
</feature>
<feature type="region of interest" description="Disordered" evidence="6">
    <location>
        <begin position="519"/>
        <end position="549"/>
    </location>
</feature>
<dbReference type="InterPro" id="IPR033985">
    <property type="entry name" value="SusD-like_N"/>
</dbReference>
<reference evidence="10 11" key="1">
    <citation type="submission" date="2018-08" db="EMBL/GenBank/DDBJ databases">
        <title>A genome reference for cultivated species of the human gut microbiota.</title>
        <authorList>
            <person name="Zou Y."/>
            <person name="Xue W."/>
            <person name="Luo G."/>
        </authorList>
    </citation>
    <scope>NUCLEOTIDE SEQUENCE [LARGE SCALE GENOMIC DNA]</scope>
    <source>
        <strain evidence="10 11">AM40-30BH</strain>
    </source>
</reference>
<evidence type="ECO:0000313" key="10">
    <source>
        <dbReference type="EMBL" id="RHB28034.1"/>
    </source>
</evidence>
<keyword evidence="4" id="KW-0472">Membrane</keyword>
<evidence type="ECO:0000256" key="5">
    <source>
        <dbReference type="ARBA" id="ARBA00023237"/>
    </source>
</evidence>
<dbReference type="Pfam" id="PF14322">
    <property type="entry name" value="SusD-like_3"/>
    <property type="match status" value="1"/>
</dbReference>
<evidence type="ECO:0000256" key="4">
    <source>
        <dbReference type="ARBA" id="ARBA00023136"/>
    </source>
</evidence>
<feature type="domain" description="RagB/SusD" evidence="8">
    <location>
        <begin position="383"/>
        <end position="522"/>
    </location>
</feature>
<evidence type="ECO:0000313" key="11">
    <source>
        <dbReference type="Proteomes" id="UP000284379"/>
    </source>
</evidence>
<sequence>MKMTNKYLVLILGGTMIASCADLDTIPEGGTFTTEQKQEVVEMIPERLQADVTGMFSSIAAAYKNVFTSARDDDFGYPAVCLSQDLNGPDMVASNSDYNWFSTCSEFSDRSDTYANPYMRWALFYNQIKQANDILKSIPADTENTTLLRYKAQAKAVRAFDYLCLVPYFQFKYKGNEDKPTVPLVTDVMEGDPSSNPRATAEAAYKLIMDDLTDAINILKDLNYTRSSKSEVDLNVAYGLRARANLYMENWADAASDAKEAMKGYTPYSREDVSKPAFIDHKDPNWIWAAIITETNILRQLTSWPGAYSSFSAKGYATGQGCYKAINNLLYRKISHTDVRKGWWVDENLHSDNLASLNWGDAIGDEIATLAIPDVKVPFIPYTNVKFAQYGGVGNDKNAGDWCMMRYEEMLLIQAEATAMAGDLPGGKTILENFVKAERDPNYVCTAADATAFQNEVWFQRRVELWGEGFSMADIMRLGKNIVRVSSAVTTNFPNNFAFNMASNDGWLLMRIPQDETNSNAGIPLSANNNDGRQPQPGDGAGLKDGVTD</sequence>
<evidence type="ECO:0000256" key="7">
    <source>
        <dbReference type="SAM" id="SignalP"/>
    </source>
</evidence>
<name>A0A413V353_9BACE</name>
<dbReference type="GO" id="GO:0009279">
    <property type="term" value="C:cell outer membrane"/>
    <property type="evidence" value="ECO:0007669"/>
    <property type="project" value="UniProtKB-SubCell"/>
</dbReference>
<feature type="chain" id="PRO_5019310415" evidence="7">
    <location>
        <begin position="22"/>
        <end position="549"/>
    </location>
</feature>
<comment type="subcellular location">
    <subcellularLocation>
        <location evidence="1">Cell outer membrane</location>
    </subcellularLocation>
</comment>
<gene>
    <name evidence="10" type="ORF">DW888_21010</name>
</gene>
<keyword evidence="5" id="KW-0998">Cell outer membrane</keyword>
<dbReference type="Pfam" id="PF07980">
    <property type="entry name" value="SusD_RagB"/>
    <property type="match status" value="1"/>
</dbReference>
<dbReference type="Gene3D" id="1.25.40.390">
    <property type="match status" value="1"/>
</dbReference>
<comment type="similarity">
    <text evidence="2">Belongs to the SusD family.</text>
</comment>
<dbReference type="AlphaFoldDB" id="A0A413V353"/>
<evidence type="ECO:0000256" key="2">
    <source>
        <dbReference type="ARBA" id="ARBA00006275"/>
    </source>
</evidence>
<proteinExistence type="inferred from homology"/>
<evidence type="ECO:0000259" key="8">
    <source>
        <dbReference type="Pfam" id="PF07980"/>
    </source>
</evidence>
<evidence type="ECO:0000259" key="9">
    <source>
        <dbReference type="Pfam" id="PF14322"/>
    </source>
</evidence>